<proteinExistence type="predicted"/>
<keyword evidence="2" id="KW-0812">Transmembrane</keyword>
<dbReference type="Proteomes" id="UP000002497">
    <property type="component" value="Unassembled WGS sequence"/>
</dbReference>
<organism evidence="4">
    <name type="scientific">Coccidioides posadasii (strain RMSCC 757 / Silveira)</name>
    <name type="common">Valley fever fungus</name>
    <dbReference type="NCBI Taxonomy" id="443226"/>
    <lineage>
        <taxon>Eukaryota</taxon>
        <taxon>Fungi</taxon>
        <taxon>Dikarya</taxon>
        <taxon>Ascomycota</taxon>
        <taxon>Pezizomycotina</taxon>
        <taxon>Eurotiomycetes</taxon>
        <taxon>Eurotiomycetidae</taxon>
        <taxon>Onygenales</taxon>
        <taxon>Onygenaceae</taxon>
        <taxon>Coccidioides</taxon>
    </lineage>
</organism>
<feature type="compositionally biased region" description="Polar residues" evidence="1">
    <location>
        <begin position="31"/>
        <end position="40"/>
    </location>
</feature>
<evidence type="ECO:0000313" key="4">
    <source>
        <dbReference type="Proteomes" id="UP000002497"/>
    </source>
</evidence>
<feature type="transmembrane region" description="Helical" evidence="2">
    <location>
        <begin position="72"/>
        <end position="94"/>
    </location>
</feature>
<evidence type="ECO:0000313" key="3">
    <source>
        <dbReference type="EMBL" id="EFW19911.1"/>
    </source>
</evidence>
<evidence type="ECO:0000256" key="1">
    <source>
        <dbReference type="SAM" id="MobiDB-lite"/>
    </source>
</evidence>
<sequence length="130" mass="14653">MVTRDPNLSQCSAPTLEILESNKPCRPPSTRPLNNARPNPSTEAWAWANHESYISATPMHRPSDFRPPQQHVLALLLLTFLLFFLPYSPLSLLCSRASILGLNQDRKSEEKCPRTKAHIALKALQELLIL</sequence>
<keyword evidence="4" id="KW-1185">Reference proteome</keyword>
<feature type="region of interest" description="Disordered" evidence="1">
    <location>
        <begin position="21"/>
        <end position="40"/>
    </location>
</feature>
<dbReference type="EMBL" id="GL636489">
    <property type="protein sequence ID" value="EFW19911.1"/>
    <property type="molecule type" value="Genomic_DNA"/>
</dbReference>
<gene>
    <name evidence="3" type="ORF">CPSG_03086</name>
</gene>
<keyword evidence="2" id="KW-1133">Transmembrane helix</keyword>
<name>E9D0Q7_COCPS</name>
<reference evidence="4" key="2">
    <citation type="submission" date="2010-03" db="EMBL/GenBank/DDBJ databases">
        <title>The genome sequence of Coccidioides posadasii strain Silveira.</title>
        <authorList>
            <consortium name="The Broad Institute Genome Sequencing Center for Infectious Disease"/>
            <person name="Neafsey D."/>
            <person name="Orbach M."/>
            <person name="Henn M.R."/>
            <person name="Cole G.T."/>
            <person name="Galgiani J."/>
            <person name="Gardner M.J."/>
            <person name="Kirkland T.N."/>
            <person name="Taylor J.W."/>
            <person name="Young S.K."/>
            <person name="Zeng Q."/>
            <person name="Koehrsen M."/>
            <person name="Alvarado L."/>
            <person name="Berlin A."/>
            <person name="Borenstein D."/>
            <person name="Chapman S.B."/>
            <person name="Chen Z."/>
            <person name="Engels R."/>
            <person name="Freedman E."/>
            <person name="Gellesch M."/>
            <person name="Goldberg J."/>
            <person name="Griggs A."/>
            <person name="Gujja S."/>
            <person name="Heilman E."/>
            <person name="Heiman D."/>
            <person name="Howarth C."/>
            <person name="Jen D."/>
            <person name="Larson L."/>
            <person name="Mehta T."/>
            <person name="Neiman D."/>
            <person name="Park D."/>
            <person name="Pearson M."/>
            <person name="Richards J."/>
            <person name="Roberts A."/>
            <person name="Saif S."/>
            <person name="Shea T."/>
            <person name="Shenoy N."/>
            <person name="Sisk P."/>
            <person name="Stolte C."/>
            <person name="Sykes S."/>
            <person name="Walk T."/>
            <person name="White J."/>
            <person name="Yandava C."/>
            <person name="Haas B."/>
            <person name="Nusbaum C."/>
            <person name="Birren B."/>
        </authorList>
    </citation>
    <scope>NUCLEOTIDE SEQUENCE [LARGE SCALE GENOMIC DNA]</scope>
    <source>
        <strain evidence="4">RMSCC 757 / Silveira</strain>
    </source>
</reference>
<protein>
    <submittedName>
        <fullName evidence="3">Uncharacterized protein</fullName>
    </submittedName>
</protein>
<evidence type="ECO:0000256" key="2">
    <source>
        <dbReference type="SAM" id="Phobius"/>
    </source>
</evidence>
<reference evidence="4" key="1">
    <citation type="journal article" date="2010" name="Genome Res.">
        <title>Population genomic sequencing of Coccidioides fungi reveals recent hybridization and transposon control.</title>
        <authorList>
            <person name="Neafsey D.E."/>
            <person name="Barker B.M."/>
            <person name="Sharpton T.J."/>
            <person name="Stajich J.E."/>
            <person name="Park D.J."/>
            <person name="Whiston E."/>
            <person name="Hung C.-Y."/>
            <person name="McMahan C."/>
            <person name="White J."/>
            <person name="Sykes S."/>
            <person name="Heiman D."/>
            <person name="Young S."/>
            <person name="Zeng Q."/>
            <person name="Abouelleil A."/>
            <person name="Aftuck L."/>
            <person name="Bessette D."/>
            <person name="Brown A."/>
            <person name="FitzGerald M."/>
            <person name="Lui A."/>
            <person name="Macdonald J.P."/>
            <person name="Priest M."/>
            <person name="Orbach M.J."/>
            <person name="Galgiani J.N."/>
            <person name="Kirkland T.N."/>
            <person name="Cole G.T."/>
            <person name="Birren B.W."/>
            <person name="Henn M.R."/>
            <person name="Taylor J.W."/>
            <person name="Rounsley S.D."/>
        </authorList>
    </citation>
    <scope>NUCLEOTIDE SEQUENCE [LARGE SCALE GENOMIC DNA]</scope>
    <source>
        <strain evidence="4">RMSCC 757 / Silveira</strain>
    </source>
</reference>
<dbReference type="AlphaFoldDB" id="E9D0Q7"/>
<keyword evidence="2" id="KW-0472">Membrane</keyword>
<dbReference type="VEuPathDB" id="FungiDB:CPSG_03086"/>
<accession>E9D0Q7</accession>
<dbReference type="HOGENOM" id="CLU_1937969_0_0_1"/>